<evidence type="ECO:0000313" key="2">
    <source>
        <dbReference type="Proteomes" id="UP000031977"/>
    </source>
</evidence>
<protein>
    <submittedName>
        <fullName evidence="1">Uncharacterized protein</fullName>
    </submittedName>
</protein>
<evidence type="ECO:0000313" key="1">
    <source>
        <dbReference type="EMBL" id="KIN12453.1"/>
    </source>
</evidence>
<accession>A0A0C3EDA8</accession>
<name>A0A0C3EDA8_9VIBR</name>
<gene>
    <name evidence="1" type="ORF">SU60_01315</name>
</gene>
<dbReference type="EMBL" id="JXOK01000004">
    <property type="protein sequence ID" value="KIN12453.1"/>
    <property type="molecule type" value="Genomic_DNA"/>
</dbReference>
<proteinExistence type="predicted"/>
<sequence length="161" mass="17462">MRLKSLHTIWLTLLTTLVFLVSSVVNSASLMSVNMMSNSTSMSTHAMVSTQKIVNTQRMVTTEHCGSRAMEVVVDTHASHSPDQASLSLSENALAENVMADCVDNTGSIHNCCSASCSAMFVYLPTPSNHTLPQAYRAPMLFDTSAPVVQVNNNLYRPPIV</sequence>
<dbReference type="AlphaFoldDB" id="A0A0C3EDA8"/>
<dbReference type="RefSeq" id="WP_041153964.1">
    <property type="nucleotide sequence ID" value="NZ_CBCRVP010000022.1"/>
</dbReference>
<comment type="caution">
    <text evidence="1">The sequence shown here is derived from an EMBL/GenBank/DDBJ whole genome shotgun (WGS) entry which is preliminary data.</text>
</comment>
<organism evidence="1 2">
    <name type="scientific">Vibrio mytili</name>
    <dbReference type="NCBI Taxonomy" id="50718"/>
    <lineage>
        <taxon>Bacteria</taxon>
        <taxon>Pseudomonadati</taxon>
        <taxon>Pseudomonadota</taxon>
        <taxon>Gammaproteobacteria</taxon>
        <taxon>Vibrionales</taxon>
        <taxon>Vibrionaceae</taxon>
        <taxon>Vibrio</taxon>
    </lineage>
</organism>
<keyword evidence="2" id="KW-1185">Reference proteome</keyword>
<dbReference type="OrthoDB" id="5897364at2"/>
<reference evidence="1 2" key="1">
    <citation type="submission" date="2015-01" db="EMBL/GenBank/DDBJ databases">
        <title>Draft genome of Vibrio mytili type strain CAIM 528.</title>
        <authorList>
            <person name="Gonzalez-Castillo A."/>
            <person name="Gomez-Gil B."/>
            <person name="Enciso-Ibarra J."/>
        </authorList>
    </citation>
    <scope>NUCLEOTIDE SEQUENCE [LARGE SCALE GENOMIC DNA]</scope>
    <source>
        <strain evidence="1 2">CAIM 528</strain>
    </source>
</reference>
<dbReference type="Proteomes" id="UP000031977">
    <property type="component" value="Unassembled WGS sequence"/>
</dbReference>